<feature type="domain" description="Golgin subfamily A member 7/ERF4" evidence="4">
    <location>
        <begin position="31"/>
        <end position="124"/>
    </location>
</feature>
<evidence type="ECO:0000256" key="1">
    <source>
        <dbReference type="ARBA" id="ARBA00004370"/>
    </source>
</evidence>
<dbReference type="EMBL" id="DAKRPA010000004">
    <property type="protein sequence ID" value="DBA04909.1"/>
    <property type="molecule type" value="Genomic_DNA"/>
</dbReference>
<protein>
    <recommendedName>
        <fullName evidence="4">Golgin subfamily A member 7/ERF4 domain-containing protein</fullName>
    </recommendedName>
</protein>
<comment type="caution">
    <text evidence="5">The sequence shown here is derived from an EMBL/GenBank/DDBJ whole genome shotgun (WGS) entry which is preliminary data.</text>
</comment>
<dbReference type="InterPro" id="IPR019383">
    <property type="entry name" value="Golgin_A_7/ERF4"/>
</dbReference>
<evidence type="ECO:0000313" key="6">
    <source>
        <dbReference type="Proteomes" id="UP001146120"/>
    </source>
</evidence>
<feature type="region of interest" description="Disordered" evidence="3">
    <location>
        <begin position="150"/>
        <end position="183"/>
    </location>
</feature>
<dbReference type="GO" id="GO:0016020">
    <property type="term" value="C:membrane"/>
    <property type="evidence" value="ECO:0007669"/>
    <property type="project" value="UniProtKB-SubCell"/>
</dbReference>
<name>A0AAV2ZK41_9STRA</name>
<organism evidence="5 6">
    <name type="scientific">Lagenidium giganteum</name>
    <dbReference type="NCBI Taxonomy" id="4803"/>
    <lineage>
        <taxon>Eukaryota</taxon>
        <taxon>Sar</taxon>
        <taxon>Stramenopiles</taxon>
        <taxon>Oomycota</taxon>
        <taxon>Peronosporomycetes</taxon>
        <taxon>Pythiales</taxon>
        <taxon>Pythiaceae</taxon>
    </lineage>
</organism>
<evidence type="ECO:0000256" key="3">
    <source>
        <dbReference type="SAM" id="MobiDB-lite"/>
    </source>
</evidence>
<accession>A0AAV2ZK41</accession>
<comment type="subcellular location">
    <subcellularLocation>
        <location evidence="1">Membrane</location>
    </subcellularLocation>
</comment>
<keyword evidence="6" id="KW-1185">Reference proteome</keyword>
<dbReference type="Proteomes" id="UP001146120">
    <property type="component" value="Unassembled WGS sequence"/>
</dbReference>
<gene>
    <name evidence="5" type="ORF">N0F65_006911</name>
</gene>
<sequence length="183" mass="20560">MAARSEDEQSGRRRLAVLEPTGDVFVNGLASSYDEEFPLYQNASFAQYMTPSEFDAAINKINDALVDHWPCMPCTSFAYGCCICTLGLSFYCATTQVQEAEDRVKFQLQRLNDQSTFKARQIEWKLVRIWYRRASFIEISIAHGAPIPFPDAESPAPSPMEQVKVAASLSESPRTQSMERTAV</sequence>
<evidence type="ECO:0000313" key="5">
    <source>
        <dbReference type="EMBL" id="DBA04909.1"/>
    </source>
</evidence>
<dbReference type="AlphaFoldDB" id="A0AAV2ZK41"/>
<feature type="compositionally biased region" description="Polar residues" evidence="3">
    <location>
        <begin position="169"/>
        <end position="183"/>
    </location>
</feature>
<reference evidence="5" key="2">
    <citation type="journal article" date="2023" name="Microbiol Resour">
        <title>Decontamination and Annotation of the Draft Genome Sequence of the Oomycete Lagenidium giganteum ARSEF 373.</title>
        <authorList>
            <person name="Morgan W.R."/>
            <person name="Tartar A."/>
        </authorList>
    </citation>
    <scope>NUCLEOTIDE SEQUENCE</scope>
    <source>
        <strain evidence="5">ARSEF 373</strain>
    </source>
</reference>
<evidence type="ECO:0000259" key="4">
    <source>
        <dbReference type="Pfam" id="PF10256"/>
    </source>
</evidence>
<reference evidence="5" key="1">
    <citation type="submission" date="2022-11" db="EMBL/GenBank/DDBJ databases">
        <authorList>
            <person name="Morgan W.R."/>
            <person name="Tartar A."/>
        </authorList>
    </citation>
    <scope>NUCLEOTIDE SEQUENCE</scope>
    <source>
        <strain evidence="5">ARSEF 373</strain>
    </source>
</reference>
<keyword evidence="2" id="KW-0472">Membrane</keyword>
<evidence type="ECO:0000256" key="2">
    <source>
        <dbReference type="ARBA" id="ARBA00023136"/>
    </source>
</evidence>
<proteinExistence type="predicted"/>
<dbReference type="Pfam" id="PF10256">
    <property type="entry name" value="Erf4"/>
    <property type="match status" value="1"/>
</dbReference>